<dbReference type="PANTHER" id="PTHR33116:SF70">
    <property type="entry name" value="NON-LTR RETROELEMENT REVERSE TRANSCRIPTASE-LIKE PROTEIN"/>
    <property type="match status" value="1"/>
</dbReference>
<evidence type="ECO:0008006" key="3">
    <source>
        <dbReference type="Google" id="ProtNLM"/>
    </source>
</evidence>
<dbReference type="STRING" id="22663.A0A2I0IL49"/>
<protein>
    <recommendedName>
        <fullName evidence="3">RNase H type-1 domain-containing protein</fullName>
    </recommendedName>
</protein>
<evidence type="ECO:0000313" key="2">
    <source>
        <dbReference type="Proteomes" id="UP000233551"/>
    </source>
</evidence>
<name>A0A2I0IL49_PUNGR</name>
<proteinExistence type="predicted"/>
<dbReference type="Proteomes" id="UP000233551">
    <property type="component" value="Unassembled WGS sequence"/>
</dbReference>
<evidence type="ECO:0000313" key="1">
    <source>
        <dbReference type="EMBL" id="PKI44473.1"/>
    </source>
</evidence>
<organism evidence="1 2">
    <name type="scientific">Punica granatum</name>
    <name type="common">Pomegranate</name>
    <dbReference type="NCBI Taxonomy" id="22663"/>
    <lineage>
        <taxon>Eukaryota</taxon>
        <taxon>Viridiplantae</taxon>
        <taxon>Streptophyta</taxon>
        <taxon>Embryophyta</taxon>
        <taxon>Tracheophyta</taxon>
        <taxon>Spermatophyta</taxon>
        <taxon>Magnoliopsida</taxon>
        <taxon>eudicotyledons</taxon>
        <taxon>Gunneridae</taxon>
        <taxon>Pentapetalae</taxon>
        <taxon>rosids</taxon>
        <taxon>malvids</taxon>
        <taxon>Myrtales</taxon>
        <taxon>Lythraceae</taxon>
        <taxon>Punica</taxon>
    </lineage>
</organism>
<gene>
    <name evidence="1" type="ORF">CRG98_035147</name>
</gene>
<keyword evidence="2" id="KW-1185">Reference proteome</keyword>
<reference evidence="1 2" key="1">
    <citation type="submission" date="2017-11" db="EMBL/GenBank/DDBJ databases">
        <title>De-novo sequencing of pomegranate (Punica granatum L.) genome.</title>
        <authorList>
            <person name="Akparov Z."/>
            <person name="Amiraslanov A."/>
            <person name="Hajiyeva S."/>
            <person name="Abbasov M."/>
            <person name="Kaur K."/>
            <person name="Hamwieh A."/>
            <person name="Solovyev V."/>
            <person name="Salamov A."/>
            <person name="Braich B."/>
            <person name="Kosarev P."/>
            <person name="Mahmoud A."/>
            <person name="Hajiyev E."/>
            <person name="Babayeva S."/>
            <person name="Izzatullayeva V."/>
            <person name="Mammadov A."/>
            <person name="Mammadov A."/>
            <person name="Sharifova S."/>
            <person name="Ojaghi J."/>
            <person name="Eynullazada K."/>
            <person name="Bayramov B."/>
            <person name="Abdulazimova A."/>
            <person name="Shahmuradov I."/>
        </authorList>
    </citation>
    <scope>NUCLEOTIDE SEQUENCE [LARGE SCALE GENOMIC DNA]</scope>
    <source>
        <strain evidence="2">cv. AG2017</strain>
        <tissue evidence="1">Leaf</tissue>
    </source>
</reference>
<accession>A0A2I0IL49</accession>
<dbReference type="EMBL" id="PGOL01002890">
    <property type="protein sequence ID" value="PKI44473.1"/>
    <property type="molecule type" value="Genomic_DNA"/>
</dbReference>
<dbReference type="AlphaFoldDB" id="A0A2I0IL49"/>
<sequence length="314" mass="34934">MGTTTPSTTSSIKSVLEAFCKESGMKINLEESKLLFSKNTCRTHREETCLAFNIQETEDLGKNLGFPISLSPYKERDFSFIVEKIQAKLAGWKSNMLSMAGRAVLINSTCATIPSYFMQYSRLPKATMSIPDKLNRDFPWGSTSDKKKLHLVSCEIVTQPKAVGGLGIPNMDKRNKALLGNLVFRASSSQYPWACLFRHQFVSSSPARLRQGSSNWKAIAIDGKFTNKSAYLLQLDHQDNAKDKTLCHHFDTVIPRHTYKEANKCADHLANLGVGLPQSLVILSYPPSSIKKLLLEDFMGLTTQRSVSALCADD</sequence>
<comment type="caution">
    <text evidence="1">The sequence shown here is derived from an EMBL/GenBank/DDBJ whole genome shotgun (WGS) entry which is preliminary data.</text>
</comment>
<dbReference type="PANTHER" id="PTHR33116">
    <property type="entry name" value="REVERSE TRANSCRIPTASE ZINC-BINDING DOMAIN-CONTAINING PROTEIN-RELATED-RELATED"/>
    <property type="match status" value="1"/>
</dbReference>